<sequence>MQLFETMKLDNGTVNRLNYHIKRMRSACENLDIKFQQQTFEDIIKEVRSTYHYGTFRLKVLVDEQGQMEHVVADLPSKSYFTARLVQLKWPTNKDQVIYKTTHRDHLAHDHSTDLILLYDASGKLLEFDIGNVMIKEDDQYYTPEYNGDFLKGCMREELIEEGKLIERDYSIDVFKDKLIRGEIEVFLINSLREVAEVRFYL</sequence>
<dbReference type="RefSeq" id="WP_042738186.1">
    <property type="nucleotide sequence ID" value="NZ_BKAX01000001.1"/>
</dbReference>
<reference evidence="2 3" key="1">
    <citation type="submission" date="2018-06" db="EMBL/GenBank/DDBJ databases">
        <authorList>
            <consortium name="Pathogen Informatics"/>
            <person name="Doyle S."/>
        </authorList>
    </citation>
    <scope>NUCLEOTIDE SEQUENCE [LARGE SCALE GENOMIC DNA]</scope>
    <source>
        <strain evidence="2 3">NCTC12195</strain>
    </source>
</reference>
<dbReference type="Pfam" id="PF01063">
    <property type="entry name" value="Aminotran_4"/>
    <property type="match status" value="1"/>
</dbReference>
<dbReference type="GO" id="GO:0016829">
    <property type="term" value="F:lyase activity"/>
    <property type="evidence" value="ECO:0007669"/>
    <property type="project" value="UniProtKB-KW"/>
</dbReference>
<dbReference type="Gene3D" id="3.20.10.10">
    <property type="entry name" value="D-amino Acid Aminotransferase, subunit A, domain 2"/>
    <property type="match status" value="1"/>
</dbReference>
<accession>A0A0D0RR99</accession>
<dbReference type="InterPro" id="IPR043132">
    <property type="entry name" value="BCAT-like_C"/>
</dbReference>
<dbReference type="AlphaFoldDB" id="A0A0D0RR99"/>
<dbReference type="EMBL" id="UHDK01000001">
    <property type="protein sequence ID" value="SUM31912.1"/>
    <property type="molecule type" value="Genomic_DNA"/>
</dbReference>
<gene>
    <name evidence="2" type="ORF">NCTC12195_01349</name>
    <name evidence="1" type="ORF">SGA02_02610</name>
</gene>
<dbReference type="InterPro" id="IPR001544">
    <property type="entry name" value="Aminotrans_IV"/>
</dbReference>
<evidence type="ECO:0000313" key="1">
    <source>
        <dbReference type="EMBL" id="GEQ04433.1"/>
    </source>
</evidence>
<protein>
    <submittedName>
        <fullName evidence="1">Aminodeoxychorismate lyase</fullName>
    </submittedName>
    <submittedName>
        <fullName evidence="2">Para-aminobenzoate synthase component I</fullName>
    </submittedName>
</protein>
<proteinExistence type="predicted"/>
<dbReference type="EMBL" id="BKAX01000001">
    <property type="protein sequence ID" value="GEQ04433.1"/>
    <property type="molecule type" value="Genomic_DNA"/>
</dbReference>
<dbReference type="Proteomes" id="UP000321057">
    <property type="component" value="Unassembled WGS sequence"/>
</dbReference>
<keyword evidence="4" id="KW-1185">Reference proteome</keyword>
<dbReference type="OrthoDB" id="2407490at2"/>
<dbReference type="Proteomes" id="UP000255277">
    <property type="component" value="Unassembled WGS sequence"/>
</dbReference>
<evidence type="ECO:0000313" key="4">
    <source>
        <dbReference type="Proteomes" id="UP000321057"/>
    </source>
</evidence>
<reference evidence="1 4" key="2">
    <citation type="submission" date="2019-07" db="EMBL/GenBank/DDBJ databases">
        <title>Whole genome shotgun sequence of Staphylococcus gallinarum NBRC 109767.</title>
        <authorList>
            <person name="Hosoyama A."/>
            <person name="Uohara A."/>
            <person name="Ohji S."/>
            <person name="Ichikawa N."/>
        </authorList>
    </citation>
    <scope>NUCLEOTIDE SEQUENCE [LARGE SCALE GENOMIC DNA]</scope>
    <source>
        <strain evidence="1 4">NBRC 109767</strain>
    </source>
</reference>
<dbReference type="STRING" id="1293.SH09_03245"/>
<dbReference type="SUPFAM" id="SSF56752">
    <property type="entry name" value="D-aminoacid aminotransferase-like PLP-dependent enzymes"/>
    <property type="match status" value="1"/>
</dbReference>
<keyword evidence="1" id="KW-0456">Lyase</keyword>
<dbReference type="InterPro" id="IPR043131">
    <property type="entry name" value="BCAT-like_N"/>
</dbReference>
<dbReference type="InterPro" id="IPR036038">
    <property type="entry name" value="Aminotransferase-like"/>
</dbReference>
<name>A0A0D0RR99_STAGA</name>
<organism evidence="2 3">
    <name type="scientific">Staphylococcus gallinarum</name>
    <dbReference type="NCBI Taxonomy" id="1293"/>
    <lineage>
        <taxon>Bacteria</taxon>
        <taxon>Bacillati</taxon>
        <taxon>Bacillota</taxon>
        <taxon>Bacilli</taxon>
        <taxon>Bacillales</taxon>
        <taxon>Staphylococcaceae</taxon>
        <taxon>Staphylococcus</taxon>
    </lineage>
</organism>
<evidence type="ECO:0000313" key="2">
    <source>
        <dbReference type="EMBL" id="SUM31912.1"/>
    </source>
</evidence>
<evidence type="ECO:0000313" key="3">
    <source>
        <dbReference type="Proteomes" id="UP000255277"/>
    </source>
</evidence>
<dbReference type="Gene3D" id="3.30.470.10">
    <property type="match status" value="1"/>
</dbReference>